<dbReference type="Proteomes" id="UP000054007">
    <property type="component" value="Unassembled WGS sequence"/>
</dbReference>
<name>A0A0D7AWL5_9AGAR</name>
<protein>
    <recommendedName>
        <fullName evidence="1">F-box domain-containing protein</fullName>
    </recommendedName>
</protein>
<keyword evidence="3" id="KW-1185">Reference proteome</keyword>
<dbReference type="PROSITE" id="PS50181">
    <property type="entry name" value="FBOX"/>
    <property type="match status" value="1"/>
</dbReference>
<evidence type="ECO:0000313" key="3">
    <source>
        <dbReference type="Proteomes" id="UP000054007"/>
    </source>
</evidence>
<dbReference type="InterPro" id="IPR001810">
    <property type="entry name" value="F-box_dom"/>
</dbReference>
<evidence type="ECO:0000259" key="1">
    <source>
        <dbReference type="PROSITE" id="PS50181"/>
    </source>
</evidence>
<organism evidence="2 3">
    <name type="scientific">Cylindrobasidium torrendii FP15055 ss-10</name>
    <dbReference type="NCBI Taxonomy" id="1314674"/>
    <lineage>
        <taxon>Eukaryota</taxon>
        <taxon>Fungi</taxon>
        <taxon>Dikarya</taxon>
        <taxon>Basidiomycota</taxon>
        <taxon>Agaricomycotina</taxon>
        <taxon>Agaricomycetes</taxon>
        <taxon>Agaricomycetidae</taxon>
        <taxon>Agaricales</taxon>
        <taxon>Marasmiineae</taxon>
        <taxon>Physalacriaceae</taxon>
        <taxon>Cylindrobasidium</taxon>
    </lineage>
</organism>
<proteinExistence type="predicted"/>
<evidence type="ECO:0000313" key="2">
    <source>
        <dbReference type="EMBL" id="KIY62229.1"/>
    </source>
</evidence>
<feature type="domain" description="F-box" evidence="1">
    <location>
        <begin position="53"/>
        <end position="104"/>
    </location>
</feature>
<dbReference type="OrthoDB" id="2322499at2759"/>
<dbReference type="EMBL" id="KN880808">
    <property type="protein sequence ID" value="KIY62229.1"/>
    <property type="molecule type" value="Genomic_DNA"/>
</dbReference>
<dbReference type="STRING" id="1314674.A0A0D7AWL5"/>
<accession>A0A0D7AWL5</accession>
<reference evidence="2 3" key="1">
    <citation type="journal article" date="2015" name="Fungal Genet. Biol.">
        <title>Evolution of novel wood decay mechanisms in Agaricales revealed by the genome sequences of Fistulina hepatica and Cylindrobasidium torrendii.</title>
        <authorList>
            <person name="Floudas D."/>
            <person name="Held B.W."/>
            <person name="Riley R."/>
            <person name="Nagy L.G."/>
            <person name="Koehler G."/>
            <person name="Ransdell A.S."/>
            <person name="Younus H."/>
            <person name="Chow J."/>
            <person name="Chiniquy J."/>
            <person name="Lipzen A."/>
            <person name="Tritt A."/>
            <person name="Sun H."/>
            <person name="Haridas S."/>
            <person name="LaButti K."/>
            <person name="Ohm R.A."/>
            <person name="Kues U."/>
            <person name="Blanchette R.A."/>
            <person name="Grigoriev I.V."/>
            <person name="Minto R.E."/>
            <person name="Hibbett D.S."/>
        </authorList>
    </citation>
    <scope>NUCLEOTIDE SEQUENCE [LARGE SCALE GENOMIC DNA]</scope>
    <source>
        <strain evidence="2 3">FP15055 ss-10</strain>
    </source>
</reference>
<gene>
    <name evidence="2" type="ORF">CYLTODRAFT_427066</name>
</gene>
<sequence length="371" mass="42466">MSTETDSEPLSNVDDEYWESDWDNDWDSSIDLDALDMSPTRVHAPSTKPVANTIDIFEYPDDVLLQILELLDPLDLNNLIEASSRARQVLQTRSQTIDTVWERARGNIHDMPPPFHGMSEAAWARLNFVFRCDFCHVGEVRDIDKTHRLELRCRVCEECAMSSDVAMDELEALQSVALSCGWGMSSLDSDISRLFIAVRSRWTLTDSPSLDDLRLGPCRNFVLFKDVNALIERLLAVDITLRDAALRDVRTEVEELKLAACRTRAWRDNYYQDQVLLLQGVIKENLIRRGFKNELEYAASMSRRQSIPATVTDAAMYLYRRGMVPRYGELSWDKVSARALRLAQDTRKGMAHMPAQPMHHFWDLDSDSGSD</sequence>
<dbReference type="AlphaFoldDB" id="A0A0D7AWL5"/>